<keyword evidence="2" id="KW-0012">Acyltransferase</keyword>
<dbReference type="PANTHER" id="PTHR43877">
    <property type="entry name" value="AMINOALKYLPHOSPHONATE N-ACETYLTRANSFERASE-RELATED-RELATED"/>
    <property type="match status" value="1"/>
</dbReference>
<dbReference type="PROSITE" id="PS51186">
    <property type="entry name" value="GNAT"/>
    <property type="match status" value="1"/>
</dbReference>
<name>A0A1H8DYI0_9RHOB</name>
<dbReference type="InterPro" id="IPR050832">
    <property type="entry name" value="Bact_Acetyltransf"/>
</dbReference>
<evidence type="ECO:0000313" key="5">
    <source>
        <dbReference type="Proteomes" id="UP000199054"/>
    </source>
</evidence>
<evidence type="ECO:0000256" key="2">
    <source>
        <dbReference type="ARBA" id="ARBA00023315"/>
    </source>
</evidence>
<keyword evidence="4" id="KW-0687">Ribonucleoprotein</keyword>
<accession>A0A1H8DYI0</accession>
<dbReference type="OrthoDB" id="9789603at2"/>
<dbReference type="SUPFAM" id="SSF55729">
    <property type="entry name" value="Acyl-CoA N-acyltransferases (Nat)"/>
    <property type="match status" value="1"/>
</dbReference>
<dbReference type="AlphaFoldDB" id="A0A1H8DYI0"/>
<gene>
    <name evidence="4" type="ORF">SAMN04489859_100165</name>
</gene>
<proteinExistence type="predicted"/>
<feature type="domain" description="N-acetyltransferase" evidence="3">
    <location>
        <begin position="3"/>
        <end position="148"/>
    </location>
</feature>
<sequence>MAVSFRDATRADVPFVVAMLADDMLGRQREAAAMESYLAAFDAMQAENGNLLIVGQDRGQVVACYQLTVISGLSLSATRRALIEGIRVADSHRGQGIGRALMADAEARARAAGCRLLQFTTNKARKDAHRFYDRAGFTASHIGYKKPL</sequence>
<dbReference type="GO" id="GO:0005840">
    <property type="term" value="C:ribosome"/>
    <property type="evidence" value="ECO:0007669"/>
    <property type="project" value="UniProtKB-KW"/>
</dbReference>
<evidence type="ECO:0000259" key="3">
    <source>
        <dbReference type="PROSITE" id="PS51186"/>
    </source>
</evidence>
<protein>
    <submittedName>
        <fullName evidence="4">Ribosomal protein S18 acetylase RimI</fullName>
    </submittedName>
</protein>
<dbReference type="RefSeq" id="WP_090610061.1">
    <property type="nucleotide sequence ID" value="NZ_CP067124.1"/>
</dbReference>
<keyword evidence="5" id="KW-1185">Reference proteome</keyword>
<dbReference type="Proteomes" id="UP000199054">
    <property type="component" value="Unassembled WGS sequence"/>
</dbReference>
<dbReference type="InterPro" id="IPR016181">
    <property type="entry name" value="Acyl_CoA_acyltransferase"/>
</dbReference>
<reference evidence="4 5" key="1">
    <citation type="submission" date="2016-10" db="EMBL/GenBank/DDBJ databases">
        <authorList>
            <person name="de Groot N.N."/>
        </authorList>
    </citation>
    <scope>NUCLEOTIDE SEQUENCE [LARGE SCALE GENOMIC DNA]</scope>
    <source>
        <strain evidence="4 5">DSM 8512</strain>
    </source>
</reference>
<dbReference type="InterPro" id="IPR000182">
    <property type="entry name" value="GNAT_dom"/>
</dbReference>
<organism evidence="4 5">
    <name type="scientific">Paracoccus alcaliphilus</name>
    <dbReference type="NCBI Taxonomy" id="34002"/>
    <lineage>
        <taxon>Bacteria</taxon>
        <taxon>Pseudomonadati</taxon>
        <taxon>Pseudomonadota</taxon>
        <taxon>Alphaproteobacteria</taxon>
        <taxon>Rhodobacterales</taxon>
        <taxon>Paracoccaceae</taxon>
        <taxon>Paracoccus</taxon>
    </lineage>
</organism>
<dbReference type="STRING" id="34002.SAMN04489859_100165"/>
<keyword evidence="1" id="KW-0808">Transferase</keyword>
<dbReference type="Gene3D" id="3.40.630.30">
    <property type="match status" value="1"/>
</dbReference>
<dbReference type="CDD" id="cd04301">
    <property type="entry name" value="NAT_SF"/>
    <property type="match status" value="1"/>
</dbReference>
<dbReference type="Pfam" id="PF00583">
    <property type="entry name" value="Acetyltransf_1"/>
    <property type="match status" value="1"/>
</dbReference>
<evidence type="ECO:0000313" key="4">
    <source>
        <dbReference type="EMBL" id="SEN11597.1"/>
    </source>
</evidence>
<evidence type="ECO:0000256" key="1">
    <source>
        <dbReference type="ARBA" id="ARBA00022679"/>
    </source>
</evidence>
<dbReference type="PANTHER" id="PTHR43877:SF2">
    <property type="entry name" value="AMINOALKYLPHOSPHONATE N-ACETYLTRANSFERASE-RELATED"/>
    <property type="match status" value="1"/>
</dbReference>
<keyword evidence="4" id="KW-0689">Ribosomal protein</keyword>
<dbReference type="EMBL" id="FODE01000001">
    <property type="protein sequence ID" value="SEN11597.1"/>
    <property type="molecule type" value="Genomic_DNA"/>
</dbReference>
<dbReference type="GO" id="GO:0016747">
    <property type="term" value="F:acyltransferase activity, transferring groups other than amino-acyl groups"/>
    <property type="evidence" value="ECO:0007669"/>
    <property type="project" value="InterPro"/>
</dbReference>